<reference evidence="2" key="1">
    <citation type="submission" date="2021-01" db="EMBL/GenBank/DDBJ databases">
        <title>Whole genome shotgun sequence of Acrocarpospora phusangensis NBRC 108782.</title>
        <authorList>
            <person name="Komaki H."/>
            <person name="Tamura T."/>
        </authorList>
    </citation>
    <scope>NUCLEOTIDE SEQUENCE</scope>
    <source>
        <strain evidence="2">NBRC 108782</strain>
    </source>
</reference>
<dbReference type="AlphaFoldDB" id="A0A919UNT8"/>
<comment type="caution">
    <text evidence="2">The sequence shown here is derived from an EMBL/GenBank/DDBJ whole genome shotgun (WGS) entry which is preliminary data.</text>
</comment>
<organism evidence="2 3">
    <name type="scientific">Acrocarpospora phusangensis</name>
    <dbReference type="NCBI Taxonomy" id="1070424"/>
    <lineage>
        <taxon>Bacteria</taxon>
        <taxon>Bacillati</taxon>
        <taxon>Actinomycetota</taxon>
        <taxon>Actinomycetes</taxon>
        <taxon>Streptosporangiales</taxon>
        <taxon>Streptosporangiaceae</taxon>
        <taxon>Acrocarpospora</taxon>
    </lineage>
</organism>
<evidence type="ECO:0000313" key="2">
    <source>
        <dbReference type="EMBL" id="GIH23000.1"/>
    </source>
</evidence>
<dbReference type="Proteomes" id="UP000640052">
    <property type="component" value="Unassembled WGS sequence"/>
</dbReference>
<name>A0A919UNT8_9ACTN</name>
<evidence type="ECO:0000256" key="1">
    <source>
        <dbReference type="SAM" id="MobiDB-lite"/>
    </source>
</evidence>
<protein>
    <submittedName>
        <fullName evidence="2">Uncharacterized protein</fullName>
    </submittedName>
</protein>
<proteinExistence type="predicted"/>
<keyword evidence="3" id="KW-1185">Reference proteome</keyword>
<accession>A0A919UNT8</accession>
<sequence>MGGGLTMGFVRANELTIDFDEDHELHGLEVKIRRLSVEEFVEVEKVLDGPGLLPKIDVFAQLLISWNNERPDGSAIPANAEGLRSMDLQFATMLMNGFTRVVTGAPRPLAASSRPGGPDPEVEASIPME</sequence>
<feature type="region of interest" description="Disordered" evidence="1">
    <location>
        <begin position="107"/>
        <end position="129"/>
    </location>
</feature>
<evidence type="ECO:0000313" key="3">
    <source>
        <dbReference type="Proteomes" id="UP000640052"/>
    </source>
</evidence>
<gene>
    <name evidence="2" type="ORF">Aph01nite_13100</name>
</gene>
<dbReference type="EMBL" id="BOOA01000007">
    <property type="protein sequence ID" value="GIH23000.1"/>
    <property type="molecule type" value="Genomic_DNA"/>
</dbReference>